<name>A0A916SAF0_9BACI</name>
<protein>
    <submittedName>
        <fullName evidence="1">Uncharacterized protein</fullName>
    </submittedName>
</protein>
<proteinExistence type="predicted"/>
<reference evidence="1" key="1">
    <citation type="journal article" date="2014" name="Int. J. Syst. Evol. Microbiol.">
        <title>Complete genome sequence of Corynebacterium casei LMG S-19264T (=DSM 44701T), isolated from a smear-ripened cheese.</title>
        <authorList>
            <consortium name="US DOE Joint Genome Institute (JGI-PGF)"/>
            <person name="Walter F."/>
            <person name="Albersmeier A."/>
            <person name="Kalinowski J."/>
            <person name="Ruckert C."/>
        </authorList>
    </citation>
    <scope>NUCLEOTIDE SEQUENCE</scope>
    <source>
        <strain evidence="1">CGMCC 1.12408</strain>
    </source>
</reference>
<dbReference type="AlphaFoldDB" id="A0A916SAF0"/>
<accession>A0A916SAF0</accession>
<dbReference type="Proteomes" id="UP000613512">
    <property type="component" value="Unassembled WGS sequence"/>
</dbReference>
<evidence type="ECO:0000313" key="2">
    <source>
        <dbReference type="Proteomes" id="UP000613512"/>
    </source>
</evidence>
<keyword evidence="2" id="KW-1185">Reference proteome</keyword>
<dbReference type="RefSeq" id="WP_188386157.1">
    <property type="nucleotide sequence ID" value="NZ_BMEY01000028.1"/>
</dbReference>
<sequence>MKYLRLILMVTVTLLFFTVTEESVVALNDEVIVGTLGDEELPDPIHRYVVEK</sequence>
<organism evidence="1 2">
    <name type="scientific">Ornithinibacillus halotolerans</name>
    <dbReference type="NCBI Taxonomy" id="1274357"/>
    <lineage>
        <taxon>Bacteria</taxon>
        <taxon>Bacillati</taxon>
        <taxon>Bacillota</taxon>
        <taxon>Bacilli</taxon>
        <taxon>Bacillales</taxon>
        <taxon>Bacillaceae</taxon>
        <taxon>Ornithinibacillus</taxon>
    </lineage>
</organism>
<evidence type="ECO:0000313" key="1">
    <source>
        <dbReference type="EMBL" id="GGA91047.1"/>
    </source>
</evidence>
<dbReference type="EMBL" id="BMEY01000028">
    <property type="protein sequence ID" value="GGA91047.1"/>
    <property type="molecule type" value="Genomic_DNA"/>
</dbReference>
<comment type="caution">
    <text evidence="1">The sequence shown here is derived from an EMBL/GenBank/DDBJ whole genome shotgun (WGS) entry which is preliminary data.</text>
</comment>
<reference evidence="1" key="2">
    <citation type="submission" date="2020-09" db="EMBL/GenBank/DDBJ databases">
        <authorList>
            <person name="Sun Q."/>
            <person name="Zhou Y."/>
        </authorList>
    </citation>
    <scope>NUCLEOTIDE SEQUENCE</scope>
    <source>
        <strain evidence="1">CGMCC 1.12408</strain>
    </source>
</reference>
<gene>
    <name evidence="1" type="ORF">GCM10008025_36960</name>
</gene>